<feature type="non-terminal residue" evidence="1">
    <location>
        <position position="1"/>
    </location>
</feature>
<evidence type="ECO:0000313" key="1">
    <source>
        <dbReference type="EMBL" id="GMT16700.1"/>
    </source>
</evidence>
<name>A0AAV5VAL4_9BILA</name>
<dbReference type="AlphaFoldDB" id="A0AAV5VAL4"/>
<evidence type="ECO:0008006" key="3">
    <source>
        <dbReference type="Google" id="ProtNLM"/>
    </source>
</evidence>
<organism evidence="1 2">
    <name type="scientific">Pristionchus fissidentatus</name>
    <dbReference type="NCBI Taxonomy" id="1538716"/>
    <lineage>
        <taxon>Eukaryota</taxon>
        <taxon>Metazoa</taxon>
        <taxon>Ecdysozoa</taxon>
        <taxon>Nematoda</taxon>
        <taxon>Chromadorea</taxon>
        <taxon>Rhabditida</taxon>
        <taxon>Rhabditina</taxon>
        <taxon>Diplogasteromorpha</taxon>
        <taxon>Diplogasteroidea</taxon>
        <taxon>Neodiplogasteridae</taxon>
        <taxon>Pristionchus</taxon>
    </lineage>
</organism>
<comment type="caution">
    <text evidence="1">The sequence shown here is derived from an EMBL/GenBank/DDBJ whole genome shotgun (WGS) entry which is preliminary data.</text>
</comment>
<sequence length="326" mass="37609">CGVSFRKKMIPILRDSTSSSLPPIPDDIFYQLLDCIGPVQFLHCGWDRVSRGFSSIFDRKLSLTRRFDFHSLLDDGFFDISCPSTSDFCLSFVVSRLWNVEEVIIPMSIMMRLVQSPDVSLRFPRLRSLKVLMSSADNCRIASSGLSFRERKTANDTQLFTLIEELTVEIEITDELNLPHAEFRRFAAFMKQSKTEWNLTLRDGTSKGQGWCPPCEIFHKREAFFVTYVRCLIDLGVIIDRLWLEESAGDSGKTIHMHHDYKKCAHLFVLYNIGFTASAIEETFPMLQSITIKQQPHAMLQQYFENAPSLIEMRILKEETHSENCH</sequence>
<keyword evidence="2" id="KW-1185">Reference proteome</keyword>
<dbReference type="Proteomes" id="UP001432322">
    <property type="component" value="Unassembled WGS sequence"/>
</dbReference>
<gene>
    <name evidence="1" type="ORF">PFISCL1PPCAC_7997</name>
</gene>
<dbReference type="EMBL" id="BTSY01000002">
    <property type="protein sequence ID" value="GMT16700.1"/>
    <property type="molecule type" value="Genomic_DNA"/>
</dbReference>
<accession>A0AAV5VAL4</accession>
<reference evidence="1" key="1">
    <citation type="submission" date="2023-10" db="EMBL/GenBank/DDBJ databases">
        <title>Genome assembly of Pristionchus species.</title>
        <authorList>
            <person name="Yoshida K."/>
            <person name="Sommer R.J."/>
        </authorList>
    </citation>
    <scope>NUCLEOTIDE SEQUENCE</scope>
    <source>
        <strain evidence="1">RS5133</strain>
    </source>
</reference>
<protein>
    <recommendedName>
        <fullName evidence="3">F-box domain-containing protein</fullName>
    </recommendedName>
</protein>
<evidence type="ECO:0000313" key="2">
    <source>
        <dbReference type="Proteomes" id="UP001432322"/>
    </source>
</evidence>
<proteinExistence type="predicted"/>